<name>A0A6B9L849_9CAUD</name>
<evidence type="ECO:0000313" key="2">
    <source>
        <dbReference type="Proteomes" id="UP000464282"/>
    </source>
</evidence>
<evidence type="ECO:0000313" key="1">
    <source>
        <dbReference type="EMBL" id="QHB38072.1"/>
    </source>
</evidence>
<keyword evidence="2" id="KW-1185">Reference proteome</keyword>
<dbReference type="GeneID" id="64946834"/>
<dbReference type="KEGG" id="vg:64946834"/>
<dbReference type="RefSeq" id="YP_010063033.1">
    <property type="nucleotide sequence ID" value="NC_054801.1"/>
</dbReference>
<dbReference type="Proteomes" id="UP000464282">
    <property type="component" value="Segment"/>
</dbReference>
<dbReference type="EMBL" id="MN813697">
    <property type="protein sequence ID" value="QHB38072.1"/>
    <property type="molecule type" value="Genomic_DNA"/>
</dbReference>
<protein>
    <submittedName>
        <fullName evidence="1">Uncharacterized protein</fullName>
    </submittedName>
</protein>
<reference evidence="1 2" key="1">
    <citation type="submission" date="2019-12" db="EMBL/GenBank/DDBJ databases">
        <authorList>
            <person name="Riley H.L."/>
            <person name="Garlena R.A."/>
            <person name="Russell D.A."/>
            <person name="Pope W.H."/>
            <person name="Jacobs-Sera D."/>
            <person name="Hatfull G.F."/>
        </authorList>
    </citation>
    <scope>NUCLEOTIDE SEQUENCE [LARGE SCALE GENOMIC DNA]</scope>
</reference>
<proteinExistence type="predicted"/>
<sequence>MAYREDYPRWPDGYVEISSDDSRSFITNTVLLRVTTRITHEQLLELSRQFPGLFEQVQELPIMKELNR</sequence>
<gene>
    <name evidence="1" type="primary">42</name>
    <name evidence="1" type="ORF">SEA_NOELLE_42</name>
</gene>
<accession>A0A6B9L849</accession>
<organism evidence="1 2">
    <name type="scientific">Mycobacterium phage Noelle</name>
    <dbReference type="NCBI Taxonomy" id="2572317"/>
    <lineage>
        <taxon>Viruses</taxon>
        <taxon>Duplodnaviria</taxon>
        <taxon>Heunggongvirae</taxon>
        <taxon>Uroviricota</taxon>
        <taxon>Caudoviricetes</taxon>
        <taxon>Backyardiganvirus</taxon>
        <taxon>Backyardiganvirus noelle</taxon>
    </lineage>
</organism>